<dbReference type="Pfam" id="PF22936">
    <property type="entry name" value="Pol_BBD"/>
    <property type="match status" value="1"/>
</dbReference>
<dbReference type="PANTHER" id="PTHR11439">
    <property type="entry name" value="GAG-POL-RELATED RETROTRANSPOSON"/>
    <property type="match status" value="1"/>
</dbReference>
<protein>
    <recommendedName>
        <fullName evidence="5">CCHC-type domain-containing protein</fullName>
    </recommendedName>
</protein>
<dbReference type="InterPro" id="IPR036875">
    <property type="entry name" value="Znf_CCHC_sf"/>
</dbReference>
<proteinExistence type="predicted"/>
<dbReference type="PROSITE" id="PS50158">
    <property type="entry name" value="ZF_CCHC"/>
    <property type="match status" value="1"/>
</dbReference>
<feature type="region of interest" description="Disordered" evidence="4">
    <location>
        <begin position="615"/>
        <end position="641"/>
    </location>
</feature>
<dbReference type="InterPro" id="IPR054722">
    <property type="entry name" value="PolX-like_BBD"/>
</dbReference>
<evidence type="ECO:0000256" key="3">
    <source>
        <dbReference type="SAM" id="Coils"/>
    </source>
</evidence>
<keyword evidence="1" id="KW-0064">Aspartyl protease</keyword>
<dbReference type="EMBL" id="JBBPBN010000082">
    <property type="protein sequence ID" value="KAK8983114.1"/>
    <property type="molecule type" value="Genomic_DNA"/>
</dbReference>
<dbReference type="Gene3D" id="4.10.60.10">
    <property type="entry name" value="Zinc finger, CCHC-type"/>
    <property type="match status" value="1"/>
</dbReference>
<keyword evidence="1" id="KW-0378">Hydrolase</keyword>
<keyword evidence="7" id="KW-1185">Reference proteome</keyword>
<keyword evidence="2" id="KW-0863">Zinc-finger</keyword>
<organism evidence="6 7">
    <name type="scientific">Hibiscus sabdariffa</name>
    <name type="common">roselle</name>
    <dbReference type="NCBI Taxonomy" id="183260"/>
    <lineage>
        <taxon>Eukaryota</taxon>
        <taxon>Viridiplantae</taxon>
        <taxon>Streptophyta</taxon>
        <taxon>Embryophyta</taxon>
        <taxon>Tracheophyta</taxon>
        <taxon>Spermatophyta</taxon>
        <taxon>Magnoliopsida</taxon>
        <taxon>eudicotyledons</taxon>
        <taxon>Gunneridae</taxon>
        <taxon>Pentapetalae</taxon>
        <taxon>rosids</taxon>
        <taxon>malvids</taxon>
        <taxon>Malvales</taxon>
        <taxon>Malvaceae</taxon>
        <taxon>Malvoideae</taxon>
        <taxon>Hibiscus</taxon>
    </lineage>
</organism>
<name>A0ABR2P3V6_9ROSI</name>
<dbReference type="InterPro" id="IPR001878">
    <property type="entry name" value="Znf_CCHC"/>
</dbReference>
<comment type="caution">
    <text evidence="6">The sequence shown here is derived from an EMBL/GenBank/DDBJ whole genome shotgun (WGS) entry which is preliminary data.</text>
</comment>
<dbReference type="SUPFAM" id="SSF57756">
    <property type="entry name" value="Retrovirus zinc finger-like domains"/>
    <property type="match status" value="1"/>
</dbReference>
<keyword evidence="3" id="KW-0175">Coiled coil</keyword>
<reference evidence="6 7" key="1">
    <citation type="journal article" date="2024" name="G3 (Bethesda)">
        <title>Genome assembly of Hibiscus sabdariffa L. provides insights into metabolisms of medicinal natural products.</title>
        <authorList>
            <person name="Kim T."/>
        </authorList>
    </citation>
    <scope>NUCLEOTIDE SEQUENCE [LARGE SCALE GENOMIC DNA]</scope>
    <source>
        <strain evidence="6">TK-2024</strain>
        <tissue evidence="6">Old leaves</tissue>
    </source>
</reference>
<evidence type="ECO:0000256" key="1">
    <source>
        <dbReference type="ARBA" id="ARBA00022750"/>
    </source>
</evidence>
<evidence type="ECO:0000313" key="6">
    <source>
        <dbReference type="EMBL" id="KAK8983114.1"/>
    </source>
</evidence>
<dbReference type="SUPFAM" id="SSF56672">
    <property type="entry name" value="DNA/RNA polymerases"/>
    <property type="match status" value="1"/>
</dbReference>
<dbReference type="Proteomes" id="UP001396334">
    <property type="component" value="Unassembled WGS sequence"/>
</dbReference>
<keyword evidence="1" id="KW-0645">Protease</keyword>
<dbReference type="InterPro" id="IPR043502">
    <property type="entry name" value="DNA/RNA_pol_sf"/>
</dbReference>
<gene>
    <name evidence="6" type="ORF">V6N11_057870</name>
</gene>
<dbReference type="Pfam" id="PF00098">
    <property type="entry name" value="zf-CCHC"/>
    <property type="match status" value="1"/>
</dbReference>
<evidence type="ECO:0000256" key="2">
    <source>
        <dbReference type="PROSITE-ProRule" id="PRU00047"/>
    </source>
</evidence>
<keyword evidence="2" id="KW-0862">Zinc</keyword>
<dbReference type="Pfam" id="PF14223">
    <property type="entry name" value="Retrotran_gag_2"/>
    <property type="match status" value="1"/>
</dbReference>
<sequence>MASNSGSNIYESQSITKPPFFNGDNYPYWKNRMMLFIKSNDYQVWDVVEDGPFIRMKREGDRLIPKVKMEMTDDDHRRMQVNDKALHMLFCSLGPDMYSKMSSYTSAKELWDTLETTYEGTNDVKETKIGLLNLSYENFKMEPDENVTKMFDRFSVIVNGLKGFGGIIPEDKLVRKLLYSLSESWDSKRTAIIEAKDLKTLKLDALMGSLLTHEIMKQGREDEKKKEEKKLEKKEVDKKKIGIALKASQNKSDSSGEEDDEEMAMLGKRFTRFMKSQRGRRFQRKVDFKNKSKEEEKYQLICYECKRPGHIRSECPQLKKKSFGKKKKLKAQIATWSDEESSDEEEQEVANLCLMALEEETKVTSNSSICDLTYNELLEEYEELQEIYDELYGMYKESILKHKKIISDLKFDRDSLYEAHHDLELKMKSMQANQKDLEKKNKDLHNLLSKFQDDHLKEVGDLKASLSKVGKNNFQNPSSSKPNYVKRPFNGYKQRNSHKVFKGKRIRSVWVPKELITSNNTSAIATWIPKGTKILGANTHGPKMIWVPKVKTGCSRHMTGDESRFLELKPKSGGVVTFGDNSKGHIEGIGSIEESIHVVFDNNLLPRKDSCDDDDVGILEANGGEQSSKVDETPTKEETQDPPLEALKNISLEEREVSYPRELNYVKDGEILGDPSKGVTTRSSLRNTCNFLAFISCIEPKNINEALNDDYWILAMQDELNQFERNVSGNIVRNKARLVAQGYTQEEGIDFDETYAPVARMEAIRMLLAFACHHEFKLFQKDVKSAFLNGFINEEVYVEQPPGFEDPKFSNHVFKLSKALYGLKQAPRACYERLSTFLVEKGFSKGKVDTTLFIKNDGKDILVVQIYVDDIIFGSTNELLCQDFAKLMQGEFEMSMMGELSFFLGLQIKQRKDGIFINQAKYIKEKLKKFGYENVKPQATPMSSSIKLDKDEKGKCVDSKLYRSMIGSLLYLTASRPDIMFSVCLCARFQANPKESHLKAIKRIFRYLQDTPSLGLWYPRDSTFDLHAYSDADYGGCKIDRKSTSGTCQFLGNMLISWFSKKQNSVALSTTEAEYISAGSCCAQVLWMKQQLLDYGIDVGTIPIKCDNTSAICLTKNPIQHSRTKHIEIRHHFIRDHVSKNNIVLEYVDTLHQLADIFTKPLDKERFWTLRRDLGLMDLS</sequence>
<keyword evidence="2" id="KW-0479">Metal-binding</keyword>
<feature type="domain" description="CCHC-type" evidence="5">
    <location>
        <begin position="302"/>
        <end position="317"/>
    </location>
</feature>
<dbReference type="SMART" id="SM00343">
    <property type="entry name" value="ZnF_C2HC"/>
    <property type="match status" value="1"/>
</dbReference>
<dbReference type="Pfam" id="PF07727">
    <property type="entry name" value="RVT_2"/>
    <property type="match status" value="1"/>
</dbReference>
<evidence type="ECO:0000256" key="4">
    <source>
        <dbReference type="SAM" id="MobiDB-lite"/>
    </source>
</evidence>
<feature type="compositionally biased region" description="Basic and acidic residues" evidence="4">
    <location>
        <begin position="628"/>
        <end position="639"/>
    </location>
</feature>
<accession>A0ABR2P3V6</accession>
<dbReference type="CDD" id="cd09272">
    <property type="entry name" value="RNase_HI_RT_Ty1"/>
    <property type="match status" value="1"/>
</dbReference>
<evidence type="ECO:0000259" key="5">
    <source>
        <dbReference type="PROSITE" id="PS50158"/>
    </source>
</evidence>
<dbReference type="InterPro" id="IPR013103">
    <property type="entry name" value="RVT_2"/>
</dbReference>
<feature type="coiled-coil region" evidence="3">
    <location>
        <begin position="420"/>
        <end position="454"/>
    </location>
</feature>
<dbReference type="PANTHER" id="PTHR11439:SF442">
    <property type="entry name" value="CYSTEINE-RICH RLK (RECEPTOR-LIKE PROTEIN KINASE) 8"/>
    <property type="match status" value="1"/>
</dbReference>
<evidence type="ECO:0000313" key="7">
    <source>
        <dbReference type="Proteomes" id="UP001396334"/>
    </source>
</evidence>